<keyword evidence="1" id="KW-1133">Transmembrane helix</keyword>
<dbReference type="AlphaFoldDB" id="A0AA38RKZ5"/>
<feature type="transmembrane region" description="Helical" evidence="1">
    <location>
        <begin position="30"/>
        <end position="50"/>
    </location>
</feature>
<feature type="transmembrane region" description="Helical" evidence="1">
    <location>
        <begin position="82"/>
        <end position="103"/>
    </location>
</feature>
<gene>
    <name evidence="2" type="ORF">NKR23_g6446</name>
</gene>
<evidence type="ECO:0000313" key="2">
    <source>
        <dbReference type="EMBL" id="KAJ9143681.1"/>
    </source>
</evidence>
<keyword evidence="1" id="KW-0472">Membrane</keyword>
<comment type="caution">
    <text evidence="2">The sequence shown here is derived from an EMBL/GenBank/DDBJ whole genome shotgun (WGS) entry which is preliminary data.</text>
</comment>
<evidence type="ECO:0000256" key="1">
    <source>
        <dbReference type="SAM" id="Phobius"/>
    </source>
</evidence>
<dbReference type="EMBL" id="JANBVO010000018">
    <property type="protein sequence ID" value="KAJ9143681.1"/>
    <property type="molecule type" value="Genomic_DNA"/>
</dbReference>
<dbReference type="Proteomes" id="UP001174694">
    <property type="component" value="Unassembled WGS sequence"/>
</dbReference>
<proteinExistence type="predicted"/>
<keyword evidence="1" id="KW-0812">Transmembrane</keyword>
<name>A0AA38RKZ5_9PEZI</name>
<accession>A0AA38RKZ5</accession>
<sequence length="141" mass="15877">MGFLVYWVITFPILNIPLPKFRRWVEVEAAIMPLVLFGIFIYCIVTGKGAEERPLTQARMHGCWNQLYDAGNINHVNRSLSLSLSLANIVGAVLSIFGTAAIYNKWGNLDWNPRILERDILTQTSRAAVFFVSGFSSTPTR</sequence>
<evidence type="ECO:0000313" key="3">
    <source>
        <dbReference type="Proteomes" id="UP001174694"/>
    </source>
</evidence>
<keyword evidence="3" id="KW-1185">Reference proteome</keyword>
<organism evidence="2 3">
    <name type="scientific">Pleurostoma richardsiae</name>
    <dbReference type="NCBI Taxonomy" id="41990"/>
    <lineage>
        <taxon>Eukaryota</taxon>
        <taxon>Fungi</taxon>
        <taxon>Dikarya</taxon>
        <taxon>Ascomycota</taxon>
        <taxon>Pezizomycotina</taxon>
        <taxon>Sordariomycetes</taxon>
        <taxon>Sordariomycetidae</taxon>
        <taxon>Calosphaeriales</taxon>
        <taxon>Pleurostomataceae</taxon>
        <taxon>Pleurostoma</taxon>
    </lineage>
</organism>
<reference evidence="2" key="1">
    <citation type="submission" date="2022-07" db="EMBL/GenBank/DDBJ databases">
        <title>Fungi with potential for degradation of polypropylene.</title>
        <authorList>
            <person name="Gostincar C."/>
        </authorList>
    </citation>
    <scope>NUCLEOTIDE SEQUENCE</scope>
    <source>
        <strain evidence="2">EXF-13308</strain>
    </source>
</reference>
<protein>
    <submittedName>
        <fullName evidence="2">Uncharacterized protein</fullName>
    </submittedName>
</protein>